<evidence type="ECO:0000256" key="1">
    <source>
        <dbReference type="ARBA" id="ARBA00005329"/>
    </source>
</evidence>
<dbReference type="GO" id="GO:0004096">
    <property type="term" value="F:catalase activity"/>
    <property type="evidence" value="ECO:0007669"/>
    <property type="project" value="InterPro"/>
</dbReference>
<feature type="domain" description="Catalase core" evidence="11">
    <location>
        <begin position="23"/>
        <end position="406"/>
    </location>
</feature>
<feature type="region of interest" description="Disordered" evidence="10">
    <location>
        <begin position="1"/>
        <end position="46"/>
    </location>
</feature>
<feature type="active site" evidence="8">
    <location>
        <position position="142"/>
    </location>
</feature>
<dbReference type="PANTHER" id="PTHR11465:SF9">
    <property type="entry name" value="CATALASE"/>
    <property type="match status" value="1"/>
</dbReference>
<dbReference type="InterPro" id="IPR018028">
    <property type="entry name" value="Catalase"/>
</dbReference>
<keyword evidence="13" id="KW-1185">Reference proteome</keyword>
<dbReference type="GO" id="GO:0046872">
    <property type="term" value="F:metal ion binding"/>
    <property type="evidence" value="ECO:0007669"/>
    <property type="project" value="UniProtKB-KW"/>
</dbReference>
<dbReference type="InterPro" id="IPR024711">
    <property type="entry name" value="Catalase_clade1/3"/>
</dbReference>
<evidence type="ECO:0000313" key="12">
    <source>
        <dbReference type="EMBL" id="ANI91305.1"/>
    </source>
</evidence>
<dbReference type="GO" id="GO:0042542">
    <property type="term" value="P:response to hydrogen peroxide"/>
    <property type="evidence" value="ECO:0007669"/>
    <property type="project" value="TreeGrafter"/>
</dbReference>
<feature type="binding site" description="axial binding residue" evidence="9">
    <location>
        <position position="352"/>
    </location>
    <ligand>
        <name>heme</name>
        <dbReference type="ChEBI" id="CHEBI:30413"/>
    </ligand>
    <ligandPart>
        <name>Fe</name>
        <dbReference type="ChEBI" id="CHEBI:18248"/>
    </ligandPart>
</feature>
<dbReference type="GO" id="GO:0020037">
    <property type="term" value="F:heme binding"/>
    <property type="evidence" value="ECO:0007669"/>
    <property type="project" value="InterPro"/>
</dbReference>
<proteinExistence type="inferred from homology"/>
<dbReference type="InterPro" id="IPR040333">
    <property type="entry name" value="Catalase_3"/>
</dbReference>
<keyword evidence="5" id="KW-0560">Oxidoreductase</keyword>
<comment type="cofactor">
    <cofactor evidence="9">
        <name>heme</name>
        <dbReference type="ChEBI" id="CHEBI:30413"/>
    </cofactor>
</comment>
<dbReference type="FunFam" id="2.40.180.10:FF:000001">
    <property type="entry name" value="Catalase"/>
    <property type="match status" value="1"/>
</dbReference>
<reference evidence="12 13" key="1">
    <citation type="submission" date="2016-06" db="EMBL/GenBank/DDBJ databases">
        <title>Complete genome sequence of a saline-alkali tolerant type strain Dietzia timorensis ID05-A0528T.</title>
        <authorList>
            <person name="Wu X."/>
        </authorList>
    </citation>
    <scope>NUCLEOTIDE SEQUENCE [LARGE SCALE GENOMIC DNA]</scope>
    <source>
        <strain evidence="12 13">ID05-A0528</strain>
    </source>
</reference>
<keyword evidence="7" id="KW-0376">Hydrogen peroxide</keyword>
<dbReference type="AlphaFoldDB" id="A0A173LGE5"/>
<keyword evidence="2" id="KW-0575">Peroxidase</keyword>
<evidence type="ECO:0000259" key="11">
    <source>
        <dbReference type="SMART" id="SM01060"/>
    </source>
</evidence>
<dbReference type="Pfam" id="PF06628">
    <property type="entry name" value="Catalase-rel"/>
    <property type="match status" value="1"/>
</dbReference>
<gene>
    <name evidence="12" type="ORF">BJL86_0500</name>
</gene>
<evidence type="ECO:0000256" key="7">
    <source>
        <dbReference type="ARBA" id="ARBA00023324"/>
    </source>
</evidence>
<feature type="active site" evidence="8">
    <location>
        <position position="70"/>
    </location>
</feature>
<dbReference type="PANTHER" id="PTHR11465">
    <property type="entry name" value="CATALASE"/>
    <property type="match status" value="1"/>
</dbReference>
<dbReference type="SMART" id="SM01060">
    <property type="entry name" value="Catalase"/>
    <property type="match status" value="1"/>
</dbReference>
<dbReference type="GO" id="GO:0042744">
    <property type="term" value="P:hydrogen peroxide catabolic process"/>
    <property type="evidence" value="ECO:0007669"/>
    <property type="project" value="UniProtKB-KW"/>
</dbReference>
<evidence type="ECO:0000256" key="3">
    <source>
        <dbReference type="ARBA" id="ARBA00022617"/>
    </source>
</evidence>
<dbReference type="InterPro" id="IPR010582">
    <property type="entry name" value="Catalase_immune_responsive"/>
</dbReference>
<dbReference type="PIRSF" id="PIRSF038928">
    <property type="entry name" value="Catalase_clade1-3"/>
    <property type="match status" value="1"/>
</dbReference>
<dbReference type="SUPFAM" id="SSF56634">
    <property type="entry name" value="Heme-dependent catalase-like"/>
    <property type="match status" value="1"/>
</dbReference>
<keyword evidence="4 9" id="KW-0479">Metal-binding</keyword>
<dbReference type="STRING" id="499555.BJL86_0500"/>
<dbReference type="KEGG" id="dtm:BJL86_0500"/>
<dbReference type="InterPro" id="IPR020835">
    <property type="entry name" value="Catalase_sf"/>
</dbReference>
<evidence type="ECO:0000256" key="5">
    <source>
        <dbReference type="ARBA" id="ARBA00023002"/>
    </source>
</evidence>
<evidence type="ECO:0000256" key="9">
    <source>
        <dbReference type="PIRSR" id="PIRSR038928-2"/>
    </source>
</evidence>
<evidence type="ECO:0000256" key="4">
    <source>
        <dbReference type="ARBA" id="ARBA00022723"/>
    </source>
</evidence>
<dbReference type="Pfam" id="PF00199">
    <property type="entry name" value="Catalase"/>
    <property type="match status" value="1"/>
</dbReference>
<dbReference type="PROSITE" id="PS51402">
    <property type="entry name" value="CATALASE_3"/>
    <property type="match status" value="1"/>
</dbReference>
<evidence type="ECO:0000256" key="10">
    <source>
        <dbReference type="SAM" id="MobiDB-lite"/>
    </source>
</evidence>
<accession>A0A173LGE5</accession>
<evidence type="ECO:0000256" key="2">
    <source>
        <dbReference type="ARBA" id="ARBA00022559"/>
    </source>
</evidence>
<dbReference type="Proteomes" id="UP000186104">
    <property type="component" value="Chromosome"/>
</dbReference>
<dbReference type="GO" id="GO:0005737">
    <property type="term" value="C:cytoplasm"/>
    <property type="evidence" value="ECO:0007669"/>
    <property type="project" value="TreeGrafter"/>
</dbReference>
<keyword evidence="6 9" id="KW-0408">Iron</keyword>
<dbReference type="InterPro" id="IPR011614">
    <property type="entry name" value="Catalase_core"/>
</dbReference>
<dbReference type="EMBL" id="CP015961">
    <property type="protein sequence ID" value="ANI91305.1"/>
    <property type="molecule type" value="Genomic_DNA"/>
</dbReference>
<dbReference type="CDD" id="cd08156">
    <property type="entry name" value="catalase_clade_3"/>
    <property type="match status" value="1"/>
</dbReference>
<sequence length="513" mass="57716">MTNENIHPADRGSVDIPAGSPTTMNSGVPVPSDEYSAQVGQQGPHPSHDVYLIEKLAQFNRERVPEHLVHAKGSGAFGELEVTEDISKWTKADFLQKGKKTPMLARFSTVAGEQGSPDTWRDPRGFALKFYTEDGNYDLVGNNTPVFFVRDAIKFPDFIRSQKRKGGSGLRNNAMQWDFWTLSPESTHQVTWLMGDRGLPKTYRHMDGFGSHTYQFINAAGERNWVKFHFKTNQGIDFLTQDEADKLAGTDPDLHRKDLFQSIQNGDFPSWTLYVQIMPVDEADGYRFNPFDLTKVWSQKDYPLHKVGTMTLNRNPLNFFSQIEQAAFEPSNLVPGIGFSPDKMLLGRVFAYADIHRYRIGANYQQLPVNQPLAPVNSYAKEGAMNYQFHHPAVAEYYPNSTGGPAAQPERAFDFGEWDTKGANIYRGEYVQHAEDSDQAQATTLYRDVMDDAARERLVGNIVGHVSAVDPSETDLLERVYAYWGAVDEGLGRKVRDGVESNPNRGDAKLGWN</sequence>
<dbReference type="Gene3D" id="2.40.180.10">
    <property type="entry name" value="Catalase core domain"/>
    <property type="match status" value="1"/>
</dbReference>
<comment type="similarity">
    <text evidence="1">Belongs to the catalase family.</text>
</comment>
<name>A0A173LGE5_9ACTN</name>
<evidence type="ECO:0000256" key="8">
    <source>
        <dbReference type="PIRSR" id="PIRSR038928-1"/>
    </source>
</evidence>
<evidence type="ECO:0000313" key="13">
    <source>
        <dbReference type="Proteomes" id="UP000186104"/>
    </source>
</evidence>
<evidence type="ECO:0000256" key="6">
    <source>
        <dbReference type="ARBA" id="ARBA00023004"/>
    </source>
</evidence>
<keyword evidence="3 9" id="KW-0349">Heme</keyword>
<organism evidence="12 13">
    <name type="scientific">Dietzia timorensis</name>
    <dbReference type="NCBI Taxonomy" id="499555"/>
    <lineage>
        <taxon>Bacteria</taxon>
        <taxon>Bacillati</taxon>
        <taxon>Actinomycetota</taxon>
        <taxon>Actinomycetes</taxon>
        <taxon>Mycobacteriales</taxon>
        <taxon>Dietziaceae</taxon>
        <taxon>Dietzia</taxon>
    </lineage>
</organism>
<dbReference type="OrthoDB" id="3169619at2"/>
<dbReference type="PRINTS" id="PR00067">
    <property type="entry name" value="CATALASE"/>
</dbReference>
<protein>
    <submittedName>
        <fullName evidence="12">Catalase</fullName>
    </submittedName>
</protein>